<gene>
    <name evidence="2" type="ORF">AMEX_G21520</name>
</gene>
<evidence type="ECO:0000256" key="1">
    <source>
        <dbReference type="SAM" id="MobiDB-lite"/>
    </source>
</evidence>
<accession>A0A8T2L0P7</accession>
<reference evidence="2 3" key="1">
    <citation type="submission" date="2021-07" db="EMBL/GenBank/DDBJ databases">
        <authorList>
            <person name="Imarazene B."/>
            <person name="Zahm M."/>
            <person name="Klopp C."/>
            <person name="Cabau C."/>
            <person name="Beille S."/>
            <person name="Jouanno E."/>
            <person name="Castinel A."/>
            <person name="Lluch J."/>
            <person name="Gil L."/>
            <person name="Kuchtly C."/>
            <person name="Lopez Roques C."/>
            <person name="Donnadieu C."/>
            <person name="Parrinello H."/>
            <person name="Journot L."/>
            <person name="Du K."/>
            <person name="Schartl M."/>
            <person name="Retaux S."/>
            <person name="Guiguen Y."/>
        </authorList>
    </citation>
    <scope>NUCLEOTIDE SEQUENCE [LARGE SCALE GENOMIC DNA]</scope>
    <source>
        <strain evidence="2">Pach_M1</strain>
        <tissue evidence="2">Testis</tissue>
    </source>
</reference>
<evidence type="ECO:0000313" key="2">
    <source>
        <dbReference type="EMBL" id="KAG9265153.1"/>
    </source>
</evidence>
<comment type="caution">
    <text evidence="2">The sequence shown here is derived from an EMBL/GenBank/DDBJ whole genome shotgun (WGS) entry which is preliminary data.</text>
</comment>
<organism evidence="2 3">
    <name type="scientific">Astyanax mexicanus</name>
    <name type="common">Blind cave fish</name>
    <name type="synonym">Astyanax fasciatus mexicanus</name>
    <dbReference type="NCBI Taxonomy" id="7994"/>
    <lineage>
        <taxon>Eukaryota</taxon>
        <taxon>Metazoa</taxon>
        <taxon>Chordata</taxon>
        <taxon>Craniata</taxon>
        <taxon>Vertebrata</taxon>
        <taxon>Euteleostomi</taxon>
        <taxon>Actinopterygii</taxon>
        <taxon>Neopterygii</taxon>
        <taxon>Teleostei</taxon>
        <taxon>Ostariophysi</taxon>
        <taxon>Characiformes</taxon>
        <taxon>Characoidei</taxon>
        <taxon>Acestrorhamphidae</taxon>
        <taxon>Acestrorhamphinae</taxon>
        <taxon>Astyanax</taxon>
    </lineage>
</organism>
<feature type="compositionally biased region" description="Basic and acidic residues" evidence="1">
    <location>
        <begin position="221"/>
        <end position="231"/>
    </location>
</feature>
<dbReference type="EMBL" id="JAICCE010000018">
    <property type="protein sequence ID" value="KAG9265153.1"/>
    <property type="molecule type" value="Genomic_DNA"/>
</dbReference>
<proteinExistence type="predicted"/>
<protein>
    <submittedName>
        <fullName evidence="2">Zinc finger protein 883-like isoform X1</fullName>
    </submittedName>
</protein>
<dbReference type="Proteomes" id="UP000752171">
    <property type="component" value="Unassembled WGS sequence"/>
</dbReference>
<feature type="compositionally biased region" description="Polar residues" evidence="1">
    <location>
        <begin position="186"/>
        <end position="216"/>
    </location>
</feature>
<feature type="region of interest" description="Disordered" evidence="1">
    <location>
        <begin position="186"/>
        <end position="231"/>
    </location>
</feature>
<dbReference type="AlphaFoldDB" id="A0A8T2L0P7"/>
<evidence type="ECO:0000313" key="3">
    <source>
        <dbReference type="Proteomes" id="UP000752171"/>
    </source>
</evidence>
<sequence>MAKYEVFQSETALIMSLLTEAAHAEICTLFGCQADWPGERGDPRSAGETEADLRTVQLRAVLELQAKEAVRKICRLFKFCSVVKVSKAANPDSAFEALPIAGRLMFQQPRLAAGPSENAQTGESGVSATVSGNVQKKQVLSALPEKAPSKLAAIQVDQSFAAEDDDGAGFLEDDVENQTVEGASTAANAVNDQTQSAEQTNTQEEITSEDMQNQPLTPVRNVERSTHFRKL</sequence>
<name>A0A8T2L0P7_ASTMX</name>